<dbReference type="SUPFAM" id="SSF56436">
    <property type="entry name" value="C-type lectin-like"/>
    <property type="match status" value="1"/>
</dbReference>
<dbReference type="AlphaFoldDB" id="A0A2G8SSD9"/>
<evidence type="ECO:0000313" key="8">
    <source>
        <dbReference type="Proteomes" id="UP000230002"/>
    </source>
</evidence>
<comment type="pathway">
    <text evidence="3">Amino-acid biosynthesis; ergothioneine biosynthesis.</text>
</comment>
<dbReference type="STRING" id="1077348.A0A2G8SSD9"/>
<dbReference type="EMBL" id="AYKW01000001">
    <property type="protein sequence ID" value="PIL36488.1"/>
    <property type="molecule type" value="Genomic_DNA"/>
</dbReference>
<feature type="domain" description="Sulfatase-modifying factor enzyme-like" evidence="5">
    <location>
        <begin position="410"/>
        <end position="627"/>
    </location>
</feature>
<proteinExistence type="predicted"/>
<sequence length="630" mass="68778">MRSSSPTSSSDSYSPAVSTAPSTPPPGLAASFCLILHDASPAFLAALPVSKSSSDRVLLCRGAGPVKPLLSAAADLLGEKAILDDARWERVCAKDNDSEITYYTSKESISSIDEKPAVVLDAISCDSTPASHAAMLNLFSEAGLRSVVAFPSPAASLYVLERPALTFPLLSSTPSSALNPTANPYTMPSLDEFERGWAIWDLITSNMIPAELLHSKPIDLRHKPLFYIGHLPTFANILLSRLIKATPVGPRSYLTTFERGIDPSVDDPDHCHSHSEVPEKDEDWPVIEDVLAYRDEVRGRVIKRILGELESGERKLTRRLARTLMMVHEHDGFHIETLLYMLIQRAGTGMLPPPGFASPPWAALAAQWDATPAPSTPTVTLGPCTVTMGHDDQEPDDVLPALQHDVAAHEFGWDNESPPRAVEVGAFRVDWRPITNGEFEAFWRGAGKGVVDMPASWVLDEDEDEDGSGVQVRTLYGPVPMAYARHWPVLTAYDDLAAYAAHKGGRIPTEAELRLFLDTYQVGYEQGANTGFRHWHPLPATAGLEDVDGGRGSNGGVWEWTATALDAHPGFEGTGIFPGYSSDFFDGKHQVVLGASYATIPRLGDRRTVRNFYQHNYPYPWVGARVAYDV</sequence>
<evidence type="ECO:0000256" key="3">
    <source>
        <dbReference type="ARBA" id="ARBA00037882"/>
    </source>
</evidence>
<protein>
    <recommendedName>
        <fullName evidence="9">Sulfatase-modifying factor enzyme domain-containing protein</fullName>
    </recommendedName>
</protein>
<dbReference type="PANTHER" id="PTHR43397:SF1">
    <property type="entry name" value="ERGOTHIONEINE BIOSYNTHESIS PROTEIN 1"/>
    <property type="match status" value="1"/>
</dbReference>
<dbReference type="Pfam" id="PF12867">
    <property type="entry name" value="DinB_2"/>
    <property type="match status" value="1"/>
</dbReference>
<evidence type="ECO:0000256" key="1">
    <source>
        <dbReference type="ARBA" id="ARBA00023002"/>
    </source>
</evidence>
<organism evidence="7 8">
    <name type="scientific">Ganoderma sinense ZZ0214-1</name>
    <dbReference type="NCBI Taxonomy" id="1077348"/>
    <lineage>
        <taxon>Eukaryota</taxon>
        <taxon>Fungi</taxon>
        <taxon>Dikarya</taxon>
        <taxon>Basidiomycota</taxon>
        <taxon>Agaricomycotina</taxon>
        <taxon>Agaricomycetes</taxon>
        <taxon>Polyporales</taxon>
        <taxon>Polyporaceae</taxon>
        <taxon>Ganoderma</taxon>
    </lineage>
</organism>
<dbReference type="OrthoDB" id="659at2759"/>
<evidence type="ECO:0000313" key="7">
    <source>
        <dbReference type="EMBL" id="PIL36488.1"/>
    </source>
</evidence>
<reference evidence="7 8" key="1">
    <citation type="journal article" date="2015" name="Sci. Rep.">
        <title>Chromosome-level genome map provides insights into diverse defense mechanisms in the medicinal fungus Ganoderma sinense.</title>
        <authorList>
            <person name="Zhu Y."/>
            <person name="Xu J."/>
            <person name="Sun C."/>
            <person name="Zhou S."/>
            <person name="Xu H."/>
            <person name="Nelson D.R."/>
            <person name="Qian J."/>
            <person name="Song J."/>
            <person name="Luo H."/>
            <person name="Xiang L."/>
            <person name="Li Y."/>
            <person name="Xu Z."/>
            <person name="Ji A."/>
            <person name="Wang L."/>
            <person name="Lu S."/>
            <person name="Hayward A."/>
            <person name="Sun W."/>
            <person name="Li X."/>
            <person name="Schwartz D.C."/>
            <person name="Wang Y."/>
            <person name="Chen S."/>
        </authorList>
    </citation>
    <scope>NUCLEOTIDE SEQUENCE [LARGE SCALE GENOMIC DNA]</scope>
    <source>
        <strain evidence="7 8">ZZ0214-1</strain>
    </source>
</reference>
<evidence type="ECO:0000259" key="5">
    <source>
        <dbReference type="Pfam" id="PF03781"/>
    </source>
</evidence>
<keyword evidence="2" id="KW-0408">Iron</keyword>
<keyword evidence="8" id="KW-1185">Reference proteome</keyword>
<name>A0A2G8SSD9_9APHY</name>
<accession>A0A2G8SSD9</accession>
<evidence type="ECO:0000259" key="6">
    <source>
        <dbReference type="Pfam" id="PF12867"/>
    </source>
</evidence>
<feature type="region of interest" description="Disordered" evidence="4">
    <location>
        <begin position="1"/>
        <end position="21"/>
    </location>
</feature>
<dbReference type="Gene3D" id="3.90.1580.10">
    <property type="entry name" value="paralog of FGE (formylglycine-generating enzyme)"/>
    <property type="match status" value="1"/>
</dbReference>
<evidence type="ECO:0000256" key="4">
    <source>
        <dbReference type="SAM" id="MobiDB-lite"/>
    </source>
</evidence>
<dbReference type="Proteomes" id="UP000230002">
    <property type="component" value="Unassembled WGS sequence"/>
</dbReference>
<keyword evidence="1" id="KW-0560">Oxidoreductase</keyword>
<evidence type="ECO:0000256" key="2">
    <source>
        <dbReference type="ARBA" id="ARBA00023004"/>
    </source>
</evidence>
<dbReference type="InterPro" id="IPR016187">
    <property type="entry name" value="CTDL_fold"/>
</dbReference>
<dbReference type="InterPro" id="IPR051128">
    <property type="entry name" value="EgtD_Methyltrsf_superfamily"/>
</dbReference>
<feature type="domain" description="DinB-like" evidence="6">
    <location>
        <begin position="193"/>
        <end position="337"/>
    </location>
</feature>
<dbReference type="Pfam" id="PF03781">
    <property type="entry name" value="FGE-sulfatase"/>
    <property type="match status" value="1"/>
</dbReference>
<evidence type="ECO:0008006" key="9">
    <source>
        <dbReference type="Google" id="ProtNLM"/>
    </source>
</evidence>
<dbReference type="InterPro" id="IPR005532">
    <property type="entry name" value="SUMF_dom"/>
</dbReference>
<dbReference type="InterPro" id="IPR042095">
    <property type="entry name" value="SUMF_sf"/>
</dbReference>
<dbReference type="PANTHER" id="PTHR43397">
    <property type="entry name" value="ERGOTHIONEINE BIOSYNTHESIS PROTEIN 1"/>
    <property type="match status" value="1"/>
</dbReference>
<gene>
    <name evidence="7" type="ORF">GSI_00177</name>
</gene>
<dbReference type="InterPro" id="IPR024775">
    <property type="entry name" value="DinB-like"/>
</dbReference>
<comment type="caution">
    <text evidence="7">The sequence shown here is derived from an EMBL/GenBank/DDBJ whole genome shotgun (WGS) entry which is preliminary data.</text>
</comment>